<feature type="transmembrane region" description="Helical" evidence="9">
    <location>
        <begin position="163"/>
        <end position="185"/>
    </location>
</feature>
<dbReference type="PANTHER" id="PTHR11048">
    <property type="entry name" value="PRENYLTRANSFERASES"/>
    <property type="match status" value="1"/>
</dbReference>
<evidence type="ECO:0000313" key="10">
    <source>
        <dbReference type="EMBL" id="WXA91909.1"/>
    </source>
</evidence>
<dbReference type="Gene3D" id="1.20.120.1780">
    <property type="entry name" value="UbiA prenyltransferase"/>
    <property type="match status" value="1"/>
</dbReference>
<sequence>MIVARLRSYSTLVAFAHTIFALPFAASAVVLALSMPHPPLTAARVVAMLICMVAARTSAMAFNRWADRHIDAKNPRTATRPIQRGDVRPFEALALAMASAAVFFLSASTLGTAPMVLALPVLAVLLGYSYAKRFTWAAHAWLGVALSLAPGGAWIAVGAPVKAGIVTLMVAVVTWLLGFDVLYSLQDEGFDREQRLHSIPSRFGAARSLAMSAFAHVITVSSLAFTGVFLHRGVVYFVGVLVVTGLLVWEHLLIHPPVDPARDAPGTSRWARADLSKIDKAFFDMNAWISVGFFAATLIDHITRTAPFAT</sequence>
<dbReference type="Pfam" id="PF01040">
    <property type="entry name" value="UbiA"/>
    <property type="match status" value="1"/>
</dbReference>
<organism evidence="10 11">
    <name type="scientific">Pendulispora brunnea</name>
    <dbReference type="NCBI Taxonomy" id="2905690"/>
    <lineage>
        <taxon>Bacteria</taxon>
        <taxon>Pseudomonadati</taxon>
        <taxon>Myxococcota</taxon>
        <taxon>Myxococcia</taxon>
        <taxon>Myxococcales</taxon>
        <taxon>Sorangiineae</taxon>
        <taxon>Pendulisporaceae</taxon>
        <taxon>Pendulispora</taxon>
    </lineage>
</organism>
<proteinExistence type="inferred from homology"/>
<dbReference type="InterPro" id="IPR006371">
    <property type="entry name" value="Polyprenyltransferase_UbiA-li"/>
</dbReference>
<dbReference type="CDD" id="cd13959">
    <property type="entry name" value="PT_UbiA_COQ2"/>
    <property type="match status" value="1"/>
</dbReference>
<comment type="similarity">
    <text evidence="3">Belongs to the UbiA prenyltransferase family.</text>
</comment>
<evidence type="ECO:0000256" key="3">
    <source>
        <dbReference type="ARBA" id="ARBA00005985"/>
    </source>
</evidence>
<comment type="subcellular location">
    <subcellularLocation>
        <location evidence="2">Membrane</location>
        <topology evidence="2">Multi-pass membrane protein</topology>
    </subcellularLocation>
</comment>
<evidence type="ECO:0000256" key="8">
    <source>
        <dbReference type="ARBA" id="ARBA00023136"/>
    </source>
</evidence>
<comment type="cofactor">
    <cofactor evidence="1">
        <name>Mg(2+)</name>
        <dbReference type="ChEBI" id="CHEBI:18420"/>
    </cofactor>
</comment>
<evidence type="ECO:0000256" key="7">
    <source>
        <dbReference type="ARBA" id="ARBA00022989"/>
    </source>
</evidence>
<evidence type="ECO:0000256" key="1">
    <source>
        <dbReference type="ARBA" id="ARBA00001946"/>
    </source>
</evidence>
<dbReference type="EMBL" id="CP089982">
    <property type="protein sequence ID" value="WXA91909.1"/>
    <property type="molecule type" value="Genomic_DNA"/>
</dbReference>
<keyword evidence="6 9" id="KW-0812">Transmembrane</keyword>
<feature type="transmembrane region" description="Helical" evidence="9">
    <location>
        <begin position="12"/>
        <end position="33"/>
    </location>
</feature>
<evidence type="ECO:0000256" key="6">
    <source>
        <dbReference type="ARBA" id="ARBA00022692"/>
    </source>
</evidence>
<dbReference type="RefSeq" id="WP_394842526.1">
    <property type="nucleotide sequence ID" value="NZ_CP089982.1"/>
</dbReference>
<evidence type="ECO:0000256" key="4">
    <source>
        <dbReference type="ARBA" id="ARBA00022475"/>
    </source>
</evidence>
<feature type="transmembrane region" description="Helical" evidence="9">
    <location>
        <begin position="45"/>
        <end position="66"/>
    </location>
</feature>
<feature type="transmembrane region" description="Helical" evidence="9">
    <location>
        <begin position="113"/>
        <end position="131"/>
    </location>
</feature>
<keyword evidence="11" id="KW-1185">Reference proteome</keyword>
<dbReference type="NCBIfam" id="TIGR01475">
    <property type="entry name" value="ubiA_other"/>
    <property type="match status" value="1"/>
</dbReference>
<accession>A0ABZ2K1H1</accession>
<dbReference type="PANTHER" id="PTHR11048:SF28">
    <property type="entry name" value="4-HYDROXYBENZOATE POLYPRENYLTRANSFERASE, MITOCHONDRIAL"/>
    <property type="match status" value="1"/>
</dbReference>
<dbReference type="InterPro" id="IPR044878">
    <property type="entry name" value="UbiA_sf"/>
</dbReference>
<keyword evidence="5" id="KW-0808">Transferase</keyword>
<gene>
    <name evidence="10" type="primary">ubiA</name>
    <name evidence="10" type="ORF">LZC95_36335</name>
</gene>
<feature type="transmembrane region" description="Helical" evidence="9">
    <location>
        <begin position="234"/>
        <end position="254"/>
    </location>
</feature>
<name>A0ABZ2K1H1_9BACT</name>
<evidence type="ECO:0000256" key="9">
    <source>
        <dbReference type="SAM" id="Phobius"/>
    </source>
</evidence>
<dbReference type="Proteomes" id="UP001379533">
    <property type="component" value="Chromosome"/>
</dbReference>
<evidence type="ECO:0000256" key="5">
    <source>
        <dbReference type="ARBA" id="ARBA00022679"/>
    </source>
</evidence>
<dbReference type="InterPro" id="IPR000537">
    <property type="entry name" value="UbiA_prenyltransferase"/>
</dbReference>
<feature type="transmembrane region" description="Helical" evidence="9">
    <location>
        <begin position="206"/>
        <end position="228"/>
    </location>
</feature>
<keyword evidence="7 9" id="KW-1133">Transmembrane helix</keyword>
<dbReference type="InterPro" id="IPR039653">
    <property type="entry name" value="Prenyltransferase"/>
</dbReference>
<feature type="transmembrane region" description="Helical" evidence="9">
    <location>
        <begin position="138"/>
        <end position="157"/>
    </location>
</feature>
<dbReference type="Gene3D" id="1.10.357.140">
    <property type="entry name" value="UbiA prenyltransferase"/>
    <property type="match status" value="1"/>
</dbReference>
<reference evidence="10 11" key="1">
    <citation type="submission" date="2021-12" db="EMBL/GenBank/DDBJ databases">
        <title>Discovery of the Pendulisporaceae a myxobacterial family with distinct sporulation behavior and unique specialized metabolism.</title>
        <authorList>
            <person name="Garcia R."/>
            <person name="Popoff A."/>
            <person name="Bader C.D."/>
            <person name="Loehr J."/>
            <person name="Walesch S."/>
            <person name="Walt C."/>
            <person name="Boldt J."/>
            <person name="Bunk B."/>
            <person name="Haeckl F.J.F.P.J."/>
            <person name="Gunesch A.P."/>
            <person name="Birkelbach J."/>
            <person name="Nuebel U."/>
            <person name="Pietschmann T."/>
            <person name="Bach T."/>
            <person name="Mueller R."/>
        </authorList>
    </citation>
    <scope>NUCLEOTIDE SEQUENCE [LARGE SCALE GENOMIC DNA]</scope>
    <source>
        <strain evidence="10 11">MSr12523</strain>
    </source>
</reference>
<keyword evidence="8 9" id="KW-0472">Membrane</keyword>
<keyword evidence="4" id="KW-1003">Cell membrane</keyword>
<protein>
    <submittedName>
        <fullName evidence="10">4-hydroxybenzoate polyprenyltransferase</fullName>
    </submittedName>
</protein>
<evidence type="ECO:0000256" key="2">
    <source>
        <dbReference type="ARBA" id="ARBA00004141"/>
    </source>
</evidence>
<evidence type="ECO:0000313" key="11">
    <source>
        <dbReference type="Proteomes" id="UP001379533"/>
    </source>
</evidence>